<dbReference type="InterPro" id="IPR017520">
    <property type="entry name" value="CHP03086"/>
</dbReference>
<protein>
    <submittedName>
        <fullName evidence="2">TIGR03086 family metal-binding protein</fullName>
    </submittedName>
</protein>
<dbReference type="Proteomes" id="UP001596067">
    <property type="component" value="Unassembled WGS sequence"/>
</dbReference>
<dbReference type="SUPFAM" id="SSF109854">
    <property type="entry name" value="DinB/YfiT-like putative metalloenzymes"/>
    <property type="match status" value="1"/>
</dbReference>
<dbReference type="InterPro" id="IPR017517">
    <property type="entry name" value="Maleyloyr_isom"/>
</dbReference>
<accession>A0ABW1EX32</accession>
<feature type="domain" description="Mycothiol-dependent maleylpyruvate isomerase metal-binding" evidence="1">
    <location>
        <begin position="9"/>
        <end position="132"/>
    </location>
</feature>
<dbReference type="NCBIfam" id="TIGR03083">
    <property type="entry name" value="maleylpyruvate isomerase family mycothiol-dependent enzyme"/>
    <property type="match status" value="1"/>
</dbReference>
<dbReference type="EMBL" id="JBHSOD010000010">
    <property type="protein sequence ID" value="MFC5885484.1"/>
    <property type="molecule type" value="Genomic_DNA"/>
</dbReference>
<gene>
    <name evidence="2" type="ORF">ACFP0N_10925</name>
</gene>
<dbReference type="NCBIfam" id="TIGR03086">
    <property type="entry name" value="TIGR03086 family metal-binding protein"/>
    <property type="match status" value="1"/>
</dbReference>
<sequence>MSVDGFKLLTEAHEYLLAVVRGVPEQAWGAKTPCSEWTVRQILHHARLDQQALVMQITGEPPAGDPFEPEDALSSDGRDAAAQLEAVLSAAMTAWESVREAESVPTPMGPMPANAGTAVAALDAAVHAWDIARATGQDLPLTESMAERLETPAGQTVDFVRDNFGKYGPAVDVPAEAGRADRLLAFTGRDPQWRPESA</sequence>
<reference evidence="3" key="1">
    <citation type="journal article" date="2019" name="Int. J. Syst. Evol. Microbiol.">
        <title>The Global Catalogue of Microorganisms (GCM) 10K type strain sequencing project: providing services to taxonomists for standard genome sequencing and annotation.</title>
        <authorList>
            <consortium name="The Broad Institute Genomics Platform"/>
            <consortium name="The Broad Institute Genome Sequencing Center for Infectious Disease"/>
            <person name="Wu L."/>
            <person name="Ma J."/>
        </authorList>
    </citation>
    <scope>NUCLEOTIDE SEQUENCE [LARGE SCALE GENOMIC DNA]</scope>
    <source>
        <strain evidence="3">CGMCC 4.1469</strain>
    </source>
</reference>
<evidence type="ECO:0000313" key="3">
    <source>
        <dbReference type="Proteomes" id="UP001596067"/>
    </source>
</evidence>
<dbReference type="Gene3D" id="1.20.120.450">
    <property type="entry name" value="dinb family like domain"/>
    <property type="match status" value="1"/>
</dbReference>
<evidence type="ECO:0000259" key="1">
    <source>
        <dbReference type="Pfam" id="PF11716"/>
    </source>
</evidence>
<name>A0ABW1EX32_9ACTN</name>
<keyword evidence="3" id="KW-1185">Reference proteome</keyword>
<organism evidence="2 3">
    <name type="scientific">Kitasatospora aburaviensis</name>
    <dbReference type="NCBI Taxonomy" id="67265"/>
    <lineage>
        <taxon>Bacteria</taxon>
        <taxon>Bacillati</taxon>
        <taxon>Actinomycetota</taxon>
        <taxon>Actinomycetes</taxon>
        <taxon>Kitasatosporales</taxon>
        <taxon>Streptomycetaceae</taxon>
        <taxon>Kitasatospora</taxon>
    </lineage>
</organism>
<evidence type="ECO:0000313" key="2">
    <source>
        <dbReference type="EMBL" id="MFC5885484.1"/>
    </source>
</evidence>
<dbReference type="InterPro" id="IPR024344">
    <property type="entry name" value="MDMPI_metal-binding"/>
</dbReference>
<dbReference type="RefSeq" id="WP_313761648.1">
    <property type="nucleotide sequence ID" value="NZ_BAAAVH010000049.1"/>
</dbReference>
<proteinExistence type="predicted"/>
<dbReference type="Pfam" id="PF11716">
    <property type="entry name" value="MDMPI_N"/>
    <property type="match status" value="1"/>
</dbReference>
<comment type="caution">
    <text evidence="2">The sequence shown here is derived from an EMBL/GenBank/DDBJ whole genome shotgun (WGS) entry which is preliminary data.</text>
</comment>
<dbReference type="InterPro" id="IPR034660">
    <property type="entry name" value="DinB/YfiT-like"/>
</dbReference>